<dbReference type="Pfam" id="PF17106">
    <property type="entry name" value="NACHT_sigma"/>
    <property type="match status" value="1"/>
</dbReference>
<organism evidence="4 5">
    <name type="scientific">Monosporascus ibericus</name>
    <dbReference type="NCBI Taxonomy" id="155417"/>
    <lineage>
        <taxon>Eukaryota</taxon>
        <taxon>Fungi</taxon>
        <taxon>Dikarya</taxon>
        <taxon>Ascomycota</taxon>
        <taxon>Pezizomycotina</taxon>
        <taxon>Sordariomycetes</taxon>
        <taxon>Xylariomycetidae</taxon>
        <taxon>Xylariales</taxon>
        <taxon>Xylariales incertae sedis</taxon>
        <taxon>Monosporascus</taxon>
    </lineage>
</organism>
<keyword evidence="5" id="KW-1185">Reference proteome</keyword>
<feature type="domain" description="NACHT-NTPase and P-loop NTPases N-terminal" evidence="3">
    <location>
        <begin position="11"/>
        <end position="129"/>
    </location>
</feature>
<protein>
    <recommendedName>
        <fullName evidence="6">NACHT-NTPase and P-loop NTPases N-terminal domain-containing protein</fullName>
    </recommendedName>
</protein>
<dbReference type="EMBL" id="QJNU01000267">
    <property type="protein sequence ID" value="RYP03329.1"/>
    <property type="molecule type" value="Genomic_DNA"/>
</dbReference>
<proteinExistence type="predicted"/>
<reference evidence="4 5" key="1">
    <citation type="submission" date="2018-06" db="EMBL/GenBank/DDBJ databases">
        <title>Complete Genomes of Monosporascus.</title>
        <authorList>
            <person name="Robinson A.J."/>
            <person name="Natvig D.O."/>
        </authorList>
    </citation>
    <scope>NUCLEOTIDE SEQUENCE [LARGE SCALE GENOMIC DNA]</scope>
    <source>
        <strain evidence="4 5">CBS 110550</strain>
    </source>
</reference>
<dbReference type="InterPro" id="IPR031353">
    <property type="entry name" value="NACHT_sigma"/>
</dbReference>
<evidence type="ECO:0000313" key="5">
    <source>
        <dbReference type="Proteomes" id="UP000293360"/>
    </source>
</evidence>
<gene>
    <name evidence="4" type="ORF">DL764_005225</name>
</gene>
<dbReference type="OrthoDB" id="5085180at2759"/>
<accession>A0A4V1XAN1</accession>
<feature type="domain" description="NACHT-NTPase sigma" evidence="2">
    <location>
        <begin position="164"/>
        <end position="196"/>
    </location>
</feature>
<evidence type="ECO:0008006" key="6">
    <source>
        <dbReference type="Google" id="ProtNLM"/>
    </source>
</evidence>
<feature type="region of interest" description="Disordered" evidence="1">
    <location>
        <begin position="157"/>
        <end position="202"/>
    </location>
</feature>
<dbReference type="Proteomes" id="UP000293360">
    <property type="component" value="Unassembled WGS sequence"/>
</dbReference>
<sequence length="202" mass="21858">MVGINIETLLSDTLGSVKNTAELCGSIHSTEGLAPIFQEAPQCIDLLQQILQSVQDQLAAGALDTDDDDLSDSLKTTKKEVKHLESIYRDIAPEGATSRVDRYQAAVRKPGMDRVEVLLLRLLEVLNDLVEDGVIKTTAEHTKALSDAIDKLSAMEPSVPDEKSGFHHSGSGDMYNNTGLGTQNINKGRGTQNIAKTMRIGK</sequence>
<dbReference type="AlphaFoldDB" id="A0A4V1XAN1"/>
<dbReference type="Pfam" id="PF17107">
    <property type="entry name" value="SesA"/>
    <property type="match status" value="1"/>
</dbReference>
<name>A0A4V1XAN1_9PEZI</name>
<evidence type="ECO:0000256" key="1">
    <source>
        <dbReference type="SAM" id="MobiDB-lite"/>
    </source>
</evidence>
<evidence type="ECO:0000259" key="2">
    <source>
        <dbReference type="Pfam" id="PF17106"/>
    </source>
</evidence>
<comment type="caution">
    <text evidence="4">The sequence shown here is derived from an EMBL/GenBank/DDBJ whole genome shotgun (WGS) entry which is preliminary data.</text>
</comment>
<evidence type="ECO:0000313" key="4">
    <source>
        <dbReference type="EMBL" id="RYP03329.1"/>
    </source>
</evidence>
<dbReference type="InterPro" id="IPR031352">
    <property type="entry name" value="SesA"/>
</dbReference>
<feature type="compositionally biased region" description="Polar residues" evidence="1">
    <location>
        <begin position="174"/>
        <end position="195"/>
    </location>
</feature>
<evidence type="ECO:0000259" key="3">
    <source>
        <dbReference type="Pfam" id="PF17107"/>
    </source>
</evidence>